<dbReference type="Pfam" id="PF04209">
    <property type="entry name" value="HgmA_C"/>
    <property type="match status" value="1"/>
</dbReference>
<keyword evidence="5 11" id="KW-0479">Metal-binding</keyword>
<dbReference type="InterPro" id="IPR014710">
    <property type="entry name" value="RmlC-like_jellyroll"/>
</dbReference>
<feature type="compositionally biased region" description="Low complexity" evidence="12">
    <location>
        <begin position="198"/>
        <end position="233"/>
    </location>
</feature>
<dbReference type="Gene3D" id="2.60.120.10">
    <property type="entry name" value="Jelly Rolls"/>
    <property type="match status" value="1"/>
</dbReference>
<dbReference type="CDD" id="cd07000">
    <property type="entry name" value="cupin_HGO_N"/>
    <property type="match status" value="1"/>
</dbReference>
<keyword evidence="6" id="KW-0828">Tyrosine catabolism</keyword>
<evidence type="ECO:0000256" key="3">
    <source>
        <dbReference type="ARBA" id="ARBA00007757"/>
    </source>
</evidence>
<evidence type="ECO:0000259" key="15">
    <source>
        <dbReference type="Pfam" id="PF20510"/>
    </source>
</evidence>
<dbReference type="InterPro" id="IPR046451">
    <property type="entry name" value="HgmA_C"/>
</dbReference>
<feature type="domain" description="Homogentisate 1,2-dioxygenase N-terminal" evidence="15">
    <location>
        <begin position="420"/>
        <end position="715"/>
    </location>
</feature>
<evidence type="ECO:0000256" key="5">
    <source>
        <dbReference type="ARBA" id="ARBA00022723"/>
    </source>
</evidence>
<dbReference type="GO" id="GO:0006572">
    <property type="term" value="P:L-tyrosine catabolic process"/>
    <property type="evidence" value="ECO:0007669"/>
    <property type="project" value="UniProtKB-KW"/>
</dbReference>
<evidence type="ECO:0000256" key="12">
    <source>
        <dbReference type="SAM" id="MobiDB-lite"/>
    </source>
</evidence>
<organism evidence="16 17">
    <name type="scientific">Purpureocillium lilacinum</name>
    <name type="common">Paecilomyces lilacinus</name>
    <dbReference type="NCBI Taxonomy" id="33203"/>
    <lineage>
        <taxon>Eukaryota</taxon>
        <taxon>Fungi</taxon>
        <taxon>Dikarya</taxon>
        <taxon>Ascomycota</taxon>
        <taxon>Pezizomycotina</taxon>
        <taxon>Sordariomycetes</taxon>
        <taxon>Hypocreomycetidae</taxon>
        <taxon>Hypocreales</taxon>
        <taxon>Ophiocordycipitaceae</taxon>
        <taxon>Purpureocillium</taxon>
    </lineage>
</organism>
<evidence type="ECO:0000256" key="2">
    <source>
        <dbReference type="ARBA" id="ARBA00004704"/>
    </source>
</evidence>
<evidence type="ECO:0000313" key="16">
    <source>
        <dbReference type="EMBL" id="PWI70126.1"/>
    </source>
</evidence>
<dbReference type="InterPro" id="IPR005708">
    <property type="entry name" value="Homogentis_dOase"/>
</dbReference>
<dbReference type="GO" id="GO:0005737">
    <property type="term" value="C:cytoplasm"/>
    <property type="evidence" value="ECO:0007669"/>
    <property type="project" value="TreeGrafter"/>
</dbReference>
<evidence type="ECO:0000256" key="9">
    <source>
        <dbReference type="ARBA" id="ARBA00023004"/>
    </source>
</evidence>
<dbReference type="FunFam" id="2.60.120.10:FF:000034">
    <property type="entry name" value="Homogentisate 1,2-dioxygenase"/>
    <property type="match status" value="1"/>
</dbReference>
<evidence type="ECO:0000313" key="17">
    <source>
        <dbReference type="Proteomes" id="UP000245956"/>
    </source>
</evidence>
<feature type="signal peptide" evidence="13">
    <location>
        <begin position="1"/>
        <end position="17"/>
    </location>
</feature>
<reference evidence="16 17" key="1">
    <citation type="journal article" date="2016" name="Front. Microbiol.">
        <title>Genome and transcriptome sequences reveal the specific parasitism of the nematophagous Purpureocillium lilacinum 36-1.</title>
        <authorList>
            <person name="Xie J."/>
            <person name="Li S."/>
            <person name="Mo C."/>
            <person name="Xiao X."/>
            <person name="Peng D."/>
            <person name="Wang G."/>
            <person name="Xiao Y."/>
        </authorList>
    </citation>
    <scope>NUCLEOTIDE SEQUENCE [LARGE SCALE GENOMIC DNA]</scope>
    <source>
        <strain evidence="16 17">36-1</strain>
    </source>
</reference>
<comment type="similarity">
    <text evidence="3">Belongs to the homogentisate dioxygenase family.</text>
</comment>
<dbReference type="PANTHER" id="PTHR11056:SF0">
    <property type="entry name" value="HOMOGENTISATE 1,2-DIOXYGENASE"/>
    <property type="match status" value="1"/>
</dbReference>
<dbReference type="Pfam" id="PF20510">
    <property type="entry name" value="HgmA_N"/>
    <property type="match status" value="1"/>
</dbReference>
<dbReference type="SUPFAM" id="SSF51182">
    <property type="entry name" value="RmlC-like cupins"/>
    <property type="match status" value="1"/>
</dbReference>
<evidence type="ECO:0000256" key="7">
    <source>
        <dbReference type="ARBA" id="ARBA00022964"/>
    </source>
</evidence>
<dbReference type="UniPathway" id="UPA00139">
    <property type="reaction ID" value="UER00339"/>
</dbReference>
<proteinExistence type="inferred from homology"/>
<feature type="binding site" evidence="11">
    <location>
        <position position="773"/>
    </location>
    <ligand>
        <name>Fe cation</name>
        <dbReference type="ChEBI" id="CHEBI:24875"/>
    </ligand>
</feature>
<evidence type="ECO:0000256" key="11">
    <source>
        <dbReference type="PIRSR" id="PIRSR605708-2"/>
    </source>
</evidence>
<feature type="binding site" evidence="11">
    <location>
        <position position="809"/>
    </location>
    <ligand>
        <name>homogentisate</name>
        <dbReference type="ChEBI" id="CHEBI:16169"/>
    </ligand>
</feature>
<evidence type="ECO:0000256" key="8">
    <source>
        <dbReference type="ARBA" id="ARBA00023002"/>
    </source>
</evidence>
<accession>A0A2U3E6L6</accession>
<keyword evidence="10" id="KW-0585">Phenylalanine catabolism</keyword>
<feature type="binding site" evidence="11">
    <location>
        <position position="779"/>
    </location>
    <ligand>
        <name>Fe cation</name>
        <dbReference type="ChEBI" id="CHEBI:24875"/>
    </ligand>
</feature>
<dbReference type="GO" id="GO:0006559">
    <property type="term" value="P:L-phenylalanine catabolic process"/>
    <property type="evidence" value="ECO:0007669"/>
    <property type="project" value="UniProtKB-UniPathway"/>
</dbReference>
<protein>
    <recommendedName>
        <fullName evidence="4">homogentisate 1,2-dioxygenase</fullName>
        <ecNumber evidence="4">1.13.11.5</ecNumber>
    </recommendedName>
</protein>
<gene>
    <name evidence="16" type="ORF">PCL_00270</name>
</gene>
<feature type="binding site" evidence="11">
    <location>
        <position position="788"/>
    </location>
    <ligand>
        <name>homogentisate</name>
        <dbReference type="ChEBI" id="CHEBI:16169"/>
    </ligand>
</feature>
<keyword evidence="13" id="KW-0732">Signal</keyword>
<dbReference type="EMBL" id="LCWV01000010">
    <property type="protein sequence ID" value="PWI70126.1"/>
    <property type="molecule type" value="Genomic_DNA"/>
</dbReference>
<comment type="cofactor">
    <cofactor evidence="1 11">
        <name>Fe cation</name>
        <dbReference type="ChEBI" id="CHEBI:24875"/>
    </cofactor>
</comment>
<dbReference type="Proteomes" id="UP000245956">
    <property type="component" value="Unassembled WGS sequence"/>
</dbReference>
<feature type="domain" description="Homogentisate 1,2-dioxygenase C-terminal" evidence="14">
    <location>
        <begin position="717"/>
        <end position="854"/>
    </location>
</feature>
<dbReference type="EC" id="1.13.11.5" evidence="4"/>
<evidence type="ECO:0000256" key="13">
    <source>
        <dbReference type="SAM" id="SignalP"/>
    </source>
</evidence>
<feature type="compositionally biased region" description="Basic and acidic residues" evidence="12">
    <location>
        <begin position="261"/>
        <end position="275"/>
    </location>
</feature>
<dbReference type="GO" id="GO:0004411">
    <property type="term" value="F:homogentisate 1,2-dioxygenase activity"/>
    <property type="evidence" value="ECO:0007669"/>
    <property type="project" value="UniProtKB-EC"/>
</dbReference>
<keyword evidence="7 16" id="KW-0223">Dioxygenase</keyword>
<evidence type="ECO:0000256" key="6">
    <source>
        <dbReference type="ARBA" id="ARBA00022878"/>
    </source>
</evidence>
<dbReference type="GO" id="GO:0046872">
    <property type="term" value="F:metal ion binding"/>
    <property type="evidence" value="ECO:0007669"/>
    <property type="project" value="UniProtKB-KW"/>
</dbReference>
<dbReference type="InterPro" id="IPR011051">
    <property type="entry name" value="RmlC_Cupin_sf"/>
</dbReference>
<keyword evidence="9 11" id="KW-0408">Iron</keyword>
<keyword evidence="8" id="KW-0560">Oxidoreductase</keyword>
<evidence type="ECO:0000256" key="4">
    <source>
        <dbReference type="ARBA" id="ARBA00013127"/>
    </source>
</evidence>
<dbReference type="PANTHER" id="PTHR11056">
    <property type="entry name" value="HOMOGENTISATE 1,2-DIOXYGENASE"/>
    <property type="match status" value="1"/>
</dbReference>
<feature type="chain" id="PRO_5015676089" description="homogentisate 1,2-dioxygenase" evidence="13">
    <location>
        <begin position="18"/>
        <end position="904"/>
    </location>
</feature>
<comment type="pathway">
    <text evidence="2">Amino-acid degradation; L-phenylalanine degradation; acetoacetate and fumarate from L-phenylalanine: step 4/6.</text>
</comment>
<comment type="caution">
    <text evidence="16">The sequence shown here is derived from an EMBL/GenBank/DDBJ whole genome shotgun (WGS) entry which is preliminary data.</text>
</comment>
<name>A0A2U3E6L6_PURLI</name>
<feature type="binding site" evidence="11">
    <location>
        <position position="809"/>
    </location>
    <ligand>
        <name>Fe cation</name>
        <dbReference type="ChEBI" id="CHEBI:24875"/>
    </ligand>
</feature>
<feature type="compositionally biased region" description="Polar residues" evidence="12">
    <location>
        <begin position="286"/>
        <end position="298"/>
    </location>
</feature>
<dbReference type="AlphaFoldDB" id="A0A2U3E6L6"/>
<feature type="region of interest" description="Disordered" evidence="12">
    <location>
        <begin position="183"/>
        <end position="306"/>
    </location>
</feature>
<evidence type="ECO:0000256" key="10">
    <source>
        <dbReference type="ARBA" id="ARBA00023232"/>
    </source>
</evidence>
<sequence length="904" mass="98709">MKAFIAALVLLCGLALAAPQSNDYAGFEPLRLSWWKQYEGRMELKCWLASPPAPAQEDRFDLAGYCGKTLDGCEDCDLGLMLKNERRGLLHPRRIGAPIPFMCKLKRQPDANCKHSSKDREAKRHCIERRRDSYCTMKEVASKPTSVDDCRLALVRCAWVSQGRSFSEKWDAMTTCADGILRGKTAGERPREVSSGWTRRQTATTASQRTARALPDRPPGAGNAGALAGFTAAPGGGPEVGQSPDAIDDERASKNGIQRNARGEGEGELEPRQRPEGMTGWFFSLGESTTDQTGKTTQLGGGMRRRSGWMDHRAPPVGRAVCAIHQVCITTIIIITAILILTTARHCLQRRRYLSPPPPPPTTTITTSARLDQLPAFQSPPFIKRRHRRPRPRLPPSMAALRAAAGAAFTTAPSAADPHRYQTGFGNRFASEAVPGVLPVGRNVPQKVKYGLYSEQLNGAAVVSPRDAIQHVWMYRVRPSVAHGRVSPAPDLNPHPPPADPLWQIESCFSRANDKVEFVASQEAWDPFPLLEPHDEAAAAGSGVGGVDFVAGIRTIGGQGDPTLRQGLAVHVYSANASMANRAFCNNDGDMLVLPQHGRLHVQTELGWLMVRPGELLVVQAGLRFRVLLPDGPSRGYIQEVFGAHYRLPELGPVGSNGMALPRDFEHPVASFDVDETPWDVVYKLAGGLHSCRQGHTPFDVVAWHGNLAPYKYALDRFVNLANANHDQADPTVYCVLTAGGGGIGDSGSLTDVLIFTKKWLTAEDTFRPPYYHRNMSTEVMGLIQGRYGGSSHVLAGGGLSYEASYMPHGETYATWREASTRELRAERVCDDATAFMFHIGAPLYLTRWALRGEGAAALHAGEEEDAQWDDVRAHFLDHLDEVDADLRAAGLPSLGREGNGELN</sequence>
<evidence type="ECO:0000256" key="1">
    <source>
        <dbReference type="ARBA" id="ARBA00001962"/>
    </source>
</evidence>
<dbReference type="InterPro" id="IPR046452">
    <property type="entry name" value="HgmA_N"/>
</dbReference>
<evidence type="ECO:0000259" key="14">
    <source>
        <dbReference type="Pfam" id="PF04209"/>
    </source>
</evidence>